<organism evidence="3">
    <name type="scientific">Rodentolepis nana</name>
    <name type="common">Dwarf tapeworm</name>
    <name type="synonym">Hymenolepis nana</name>
    <dbReference type="NCBI Taxonomy" id="102285"/>
    <lineage>
        <taxon>Eukaryota</taxon>
        <taxon>Metazoa</taxon>
        <taxon>Spiralia</taxon>
        <taxon>Lophotrochozoa</taxon>
        <taxon>Platyhelminthes</taxon>
        <taxon>Cestoda</taxon>
        <taxon>Eucestoda</taxon>
        <taxon>Cyclophyllidea</taxon>
        <taxon>Hymenolepididae</taxon>
        <taxon>Rodentolepis</taxon>
    </lineage>
</organism>
<gene>
    <name evidence="1" type="ORF">HNAJ_LOCUS13299</name>
</gene>
<dbReference type="SUPFAM" id="SSF49899">
    <property type="entry name" value="Concanavalin A-like lectins/glucanases"/>
    <property type="match status" value="1"/>
</dbReference>
<dbReference type="Proteomes" id="UP000278807">
    <property type="component" value="Unassembled WGS sequence"/>
</dbReference>
<sequence>MSGVPSSSPRYPFPYELLLLLSAIPHCLSIPGLFNFTGPNAFMEIDTQPLSCSIENQSSFSLKFDVFPVSNSSVLFTGISGSLLPSNWSEDLAPDGANFLGVQGDPLALFIYIERPYFSFMVMRLTDYQVRFYLHHTFGYFDRSWNDWHKVEIVLSKHGKSRVKFTFKVDQKSNNGFLNLGNILWPDWSKLKSFAPSEVGSKRRFYFNEAFIGSPSRETMSHYAIDILVKYMDAIGTVYAKTDVYESSLEKFVPFQGIVKSFLLSSDCACGVTNYFGPKMIQVGTGVKITKTCDINTLPPLSSKLPGSCRSKVPGISCGCDRVCYCPLEQQCTSMKIQDTGTMRSGLLKTEITHENVNDESKLKLTSGLSQSPAFLNEDSGTYNKLDSCFANIFLCDKPIIYEFWMNIDPLAVINGSTLVMKHASYINSPWYMKIAFNGYPTKLSDSERVMKLSAEIQAPPNHIWRVERCESNLRAIPGQWHQVKVHWDKMILSLYLDGNLCGTAKSMTSIIHGSIKQRFSTRRTPFLFLGNHTIEDLIFNDKEILPKFTHLTALSNNLEKLETLISKITGDFYASFQLNASLEFLFLPLPGAHITKCGQGGKIAVEDEHSKDCRVFQLSEQHCEDSDVCSVEVERHGSEITLYSQNEKLSPDFEVKLCEAAKECRMREQVNQTLGLVPNTQIQLFDRARRELESRRHIHVCELARLNASFGLPMLCDDFSNPRNVCSSVKRLIAISTFICLFLPSVNYNTFKYQNSGPAYARDEYQMVECLLNKK</sequence>
<evidence type="ECO:0000313" key="1">
    <source>
        <dbReference type="EMBL" id="VDO15493.1"/>
    </source>
</evidence>
<protein>
    <submittedName>
        <fullName evidence="3">LAM_G_DOMAIN domain-containing protein</fullName>
    </submittedName>
</protein>
<dbReference type="InterPro" id="IPR013320">
    <property type="entry name" value="ConA-like_dom_sf"/>
</dbReference>
<evidence type="ECO:0000313" key="2">
    <source>
        <dbReference type="Proteomes" id="UP000278807"/>
    </source>
</evidence>
<name>A0A0R3TZM6_RODNA</name>
<dbReference type="WBParaSite" id="HNAJ_0001332501-mRNA-1">
    <property type="protein sequence ID" value="HNAJ_0001332501-mRNA-1"/>
    <property type="gene ID" value="HNAJ_0001332501"/>
</dbReference>
<reference evidence="3" key="1">
    <citation type="submission" date="2017-02" db="UniProtKB">
        <authorList>
            <consortium name="WormBaseParasite"/>
        </authorList>
    </citation>
    <scope>IDENTIFICATION</scope>
</reference>
<accession>A0A0R3TZM6</accession>
<proteinExistence type="predicted"/>
<dbReference type="AlphaFoldDB" id="A0A0R3TZM6"/>
<dbReference type="OrthoDB" id="6246222at2759"/>
<reference evidence="1 2" key="2">
    <citation type="submission" date="2018-11" db="EMBL/GenBank/DDBJ databases">
        <authorList>
            <consortium name="Pathogen Informatics"/>
        </authorList>
    </citation>
    <scope>NUCLEOTIDE SEQUENCE [LARGE SCALE GENOMIC DNA]</scope>
</reference>
<evidence type="ECO:0000313" key="3">
    <source>
        <dbReference type="WBParaSite" id="HNAJ_0001332501-mRNA-1"/>
    </source>
</evidence>
<keyword evidence="2" id="KW-1185">Reference proteome</keyword>
<dbReference type="STRING" id="102285.A0A0R3TZM6"/>
<dbReference type="EMBL" id="UZAE01015241">
    <property type="protein sequence ID" value="VDO15493.1"/>
    <property type="molecule type" value="Genomic_DNA"/>
</dbReference>